<dbReference type="InterPro" id="IPR011030">
    <property type="entry name" value="Lipovitellin_superhlx_dom"/>
</dbReference>
<protein>
    <submittedName>
        <fullName evidence="1">Uncharacterized protein</fullName>
    </submittedName>
</protein>
<proteinExistence type="predicted"/>
<dbReference type="EMBL" id="JAODUO010001383">
    <property type="protein sequence ID" value="KAK2165040.1"/>
    <property type="molecule type" value="Genomic_DNA"/>
</dbReference>
<dbReference type="Proteomes" id="UP001209878">
    <property type="component" value="Unassembled WGS sequence"/>
</dbReference>
<dbReference type="SUPFAM" id="SSF48431">
    <property type="entry name" value="Lipovitellin-phosvitin complex, superhelical domain"/>
    <property type="match status" value="1"/>
</dbReference>
<dbReference type="AlphaFoldDB" id="A0AAD9NCK9"/>
<accession>A0AAD9NCK9</accession>
<evidence type="ECO:0000313" key="1">
    <source>
        <dbReference type="EMBL" id="KAK2165040.1"/>
    </source>
</evidence>
<sequence>MTEKEESNYLNWKTLHIHALGNAARDSSLGYLESYLNDSTINIALRSSAVDAIAKYKHKYIADVLLSVALTDQEENVRLAAVNGYKRHPHGGDIRTLLDPVYARSVTSTLYSTPFMPVQKHTHFIRPRLRQVSNIQTLLDHVYARSVTSRLYSTRLRQVSNIQHFTRPRLRQVSNIQTLLDHVYASNIRTLLDPVYARSVTSTLYSTRLRQVSNIRTLLDHVYASNIQTLLDHVFARSVTSRLYSPRLRQVSNIQTLLDHVYARSVTSRLYSPRLRQVSNIQTLLDPVYARSHNTTQVEHSRMKRSLSNSRSRIWKGFKFHKESPSVNWVEHTGGSKLGASIGVIIKNSLDIQIMPLLAKAKIDVLDTAWAEVHVGIFGLNYDIFRAQLCYKGGIEYGLNILKEYGYDQIQKFAELYDTVVNTVVTTIKDAVKSFKNLVSTFKNTDFSDIIDNLIESVKQLPRKVFNLRRIGKRIYKAIGKFVELPPVVTQVKGLITKVTTLFNDIKTDIMNLYDAIADSINTVVPWAWREIKRSYNGITKAIKKLLKNPQSAIQEIGEGIAR</sequence>
<gene>
    <name evidence="1" type="ORF">NP493_1368g00013</name>
</gene>
<evidence type="ECO:0000313" key="2">
    <source>
        <dbReference type="Proteomes" id="UP001209878"/>
    </source>
</evidence>
<comment type="caution">
    <text evidence="1">The sequence shown here is derived from an EMBL/GenBank/DDBJ whole genome shotgun (WGS) entry which is preliminary data.</text>
</comment>
<dbReference type="Gene3D" id="1.25.10.20">
    <property type="entry name" value="Vitellinogen, superhelical"/>
    <property type="match status" value="1"/>
</dbReference>
<keyword evidence="2" id="KW-1185">Reference proteome</keyword>
<name>A0AAD9NCK9_RIDPI</name>
<reference evidence="1" key="1">
    <citation type="journal article" date="2023" name="Mol. Biol. Evol.">
        <title>Third-Generation Sequencing Reveals the Adaptive Role of the Epigenome in Three Deep-Sea Polychaetes.</title>
        <authorList>
            <person name="Perez M."/>
            <person name="Aroh O."/>
            <person name="Sun Y."/>
            <person name="Lan Y."/>
            <person name="Juniper S.K."/>
            <person name="Young C.R."/>
            <person name="Angers B."/>
            <person name="Qian P.Y."/>
        </authorList>
    </citation>
    <scope>NUCLEOTIDE SEQUENCE</scope>
    <source>
        <strain evidence="1">R07B-5</strain>
    </source>
</reference>
<organism evidence="1 2">
    <name type="scientific">Ridgeia piscesae</name>
    <name type="common">Tubeworm</name>
    <dbReference type="NCBI Taxonomy" id="27915"/>
    <lineage>
        <taxon>Eukaryota</taxon>
        <taxon>Metazoa</taxon>
        <taxon>Spiralia</taxon>
        <taxon>Lophotrochozoa</taxon>
        <taxon>Annelida</taxon>
        <taxon>Polychaeta</taxon>
        <taxon>Sedentaria</taxon>
        <taxon>Canalipalpata</taxon>
        <taxon>Sabellida</taxon>
        <taxon>Siboglinidae</taxon>
        <taxon>Ridgeia</taxon>
    </lineage>
</organism>